<organism evidence="2 3">
    <name type="scientific">Marinobacter qingdaonensis</name>
    <dbReference type="NCBI Taxonomy" id="3108486"/>
    <lineage>
        <taxon>Bacteria</taxon>
        <taxon>Pseudomonadati</taxon>
        <taxon>Pseudomonadota</taxon>
        <taxon>Gammaproteobacteria</taxon>
        <taxon>Pseudomonadales</taxon>
        <taxon>Marinobacteraceae</taxon>
        <taxon>Marinobacter</taxon>
    </lineage>
</organism>
<reference evidence="2 3" key="1">
    <citation type="submission" date="2023-12" db="EMBL/GenBank/DDBJ databases">
        <title>Marinobacter qingdaonensis sp. nov., isolated from the intertidal sediment of Qingdao, PR China.</title>
        <authorList>
            <person name="Li Y."/>
        </authorList>
    </citation>
    <scope>NUCLEOTIDE SEQUENCE [LARGE SCALE GENOMIC DNA]</scope>
    <source>
        <strain evidence="2 3">ASW11-75</strain>
    </source>
</reference>
<dbReference type="Pfam" id="PF00595">
    <property type="entry name" value="PDZ"/>
    <property type="match status" value="1"/>
</dbReference>
<accession>A0ABU5NX29</accession>
<name>A0ABU5NX29_9GAMM</name>
<dbReference type="PROSITE" id="PS50106">
    <property type="entry name" value="PDZ"/>
    <property type="match status" value="1"/>
</dbReference>
<dbReference type="RefSeq" id="WP_322854875.1">
    <property type="nucleotide sequence ID" value="NZ_JAYDCJ010000003.1"/>
</dbReference>
<dbReference type="InterPro" id="IPR036034">
    <property type="entry name" value="PDZ_sf"/>
</dbReference>
<sequence>MSQSQRFRQGYTDCARQDRDGNLVSIFPKQTAVTTLPETSNYTWRCIFPDDYYKVSPAAVSSHPIPESEKPGDGLIGASMEKTESGLFITWLAPDGSANASGEIAVGDQILAVKPAPDAPNVNIEHLGLIQASWYMRGDPGTEVQLTMNPAGDDSPKKVTLVRKPMSSSDFQALMAFQQESEQKAAAEARKSLVIHNNSGRFMSPYTSDRVTAEWVNKALNANIGATAGSAVGAAAGAYAANKALESVPFGSLLGGIAGSAVGKSVGRDTAIESIGGWDYVRSTSDMSFRSLADMARYLKTEHGSDPNFGDVVEATSHIYPEFSAAFAAAR</sequence>
<dbReference type="SUPFAM" id="SSF50156">
    <property type="entry name" value="PDZ domain-like"/>
    <property type="match status" value="1"/>
</dbReference>
<dbReference type="Gene3D" id="2.30.42.10">
    <property type="match status" value="1"/>
</dbReference>
<comment type="caution">
    <text evidence="2">The sequence shown here is derived from an EMBL/GenBank/DDBJ whole genome shotgun (WGS) entry which is preliminary data.</text>
</comment>
<evidence type="ECO:0000313" key="3">
    <source>
        <dbReference type="Proteomes" id="UP001305746"/>
    </source>
</evidence>
<proteinExistence type="predicted"/>
<keyword evidence="3" id="KW-1185">Reference proteome</keyword>
<protein>
    <submittedName>
        <fullName evidence="2">PDZ domain-containing protein</fullName>
    </submittedName>
</protein>
<evidence type="ECO:0000259" key="1">
    <source>
        <dbReference type="PROSITE" id="PS50106"/>
    </source>
</evidence>
<evidence type="ECO:0000313" key="2">
    <source>
        <dbReference type="EMBL" id="MEA1080370.1"/>
    </source>
</evidence>
<gene>
    <name evidence="2" type="ORF">U5822_06795</name>
</gene>
<dbReference type="Proteomes" id="UP001305746">
    <property type="component" value="Unassembled WGS sequence"/>
</dbReference>
<dbReference type="EMBL" id="JAYDCJ010000003">
    <property type="protein sequence ID" value="MEA1080370.1"/>
    <property type="molecule type" value="Genomic_DNA"/>
</dbReference>
<feature type="domain" description="PDZ" evidence="1">
    <location>
        <begin position="69"/>
        <end position="113"/>
    </location>
</feature>
<dbReference type="InterPro" id="IPR001478">
    <property type="entry name" value="PDZ"/>
</dbReference>